<evidence type="ECO:0000313" key="2">
    <source>
        <dbReference type="Proteomes" id="UP000604825"/>
    </source>
</evidence>
<accession>A0A811QCT4</accession>
<dbReference type="Proteomes" id="UP000604825">
    <property type="component" value="Unassembled WGS sequence"/>
</dbReference>
<organism evidence="1 2">
    <name type="scientific">Miscanthus lutarioriparius</name>
    <dbReference type="NCBI Taxonomy" id="422564"/>
    <lineage>
        <taxon>Eukaryota</taxon>
        <taxon>Viridiplantae</taxon>
        <taxon>Streptophyta</taxon>
        <taxon>Embryophyta</taxon>
        <taxon>Tracheophyta</taxon>
        <taxon>Spermatophyta</taxon>
        <taxon>Magnoliopsida</taxon>
        <taxon>Liliopsida</taxon>
        <taxon>Poales</taxon>
        <taxon>Poaceae</taxon>
        <taxon>PACMAD clade</taxon>
        <taxon>Panicoideae</taxon>
        <taxon>Andropogonodae</taxon>
        <taxon>Andropogoneae</taxon>
        <taxon>Saccharinae</taxon>
        <taxon>Miscanthus</taxon>
    </lineage>
</organism>
<dbReference type="OrthoDB" id="674561at2759"/>
<gene>
    <name evidence="1" type="ORF">NCGR_LOCUS37425</name>
</gene>
<keyword evidence="2" id="KW-1185">Reference proteome</keyword>
<reference evidence="1" key="1">
    <citation type="submission" date="2020-10" db="EMBL/GenBank/DDBJ databases">
        <authorList>
            <person name="Han B."/>
            <person name="Lu T."/>
            <person name="Zhao Q."/>
            <person name="Huang X."/>
            <person name="Zhao Y."/>
        </authorList>
    </citation>
    <scope>NUCLEOTIDE SEQUENCE</scope>
</reference>
<evidence type="ECO:0000313" key="1">
    <source>
        <dbReference type="EMBL" id="CAD6253804.1"/>
    </source>
</evidence>
<sequence length="147" mass="16731">MVTLPGATLGSHGRCSFRVIGGGQEDGVLRIVRVIDNELKVFARIHGSDDKWMVERLVRLPETTRGLPAREDGYFQGEAVIVDAHDTYVLLTPREKAWLFSVVLETTEVDRRHERNMYAGPAYRWELPLPVHKLWSPISQLFSCIES</sequence>
<proteinExistence type="predicted"/>
<name>A0A811QCT4_9POAL</name>
<comment type="caution">
    <text evidence="1">The sequence shown here is derived from an EMBL/GenBank/DDBJ whole genome shotgun (WGS) entry which is preliminary data.</text>
</comment>
<dbReference type="AlphaFoldDB" id="A0A811QCT4"/>
<protein>
    <submittedName>
        <fullName evidence="1">Uncharacterized protein</fullName>
    </submittedName>
</protein>
<dbReference type="EMBL" id="CAJGYO010000009">
    <property type="protein sequence ID" value="CAD6253804.1"/>
    <property type="molecule type" value="Genomic_DNA"/>
</dbReference>